<dbReference type="AlphaFoldDB" id="A0A383F4C7"/>
<evidence type="ECO:0000313" key="1">
    <source>
        <dbReference type="EMBL" id="SVE63523.1"/>
    </source>
</evidence>
<accession>A0A383F4C7</accession>
<dbReference type="EMBL" id="UINC01231116">
    <property type="protein sequence ID" value="SVE63523.1"/>
    <property type="molecule type" value="Genomic_DNA"/>
</dbReference>
<feature type="non-terminal residue" evidence="1">
    <location>
        <position position="29"/>
    </location>
</feature>
<protein>
    <submittedName>
        <fullName evidence="1">Uncharacterized protein</fullName>
    </submittedName>
</protein>
<sequence length="29" mass="3535">MDFEELLNILNKYKMAHLQKPYQPVTIKE</sequence>
<proteinExistence type="predicted"/>
<reference evidence="1" key="1">
    <citation type="submission" date="2018-05" db="EMBL/GenBank/DDBJ databases">
        <authorList>
            <person name="Lanie J.A."/>
            <person name="Ng W.-L."/>
            <person name="Kazmierczak K.M."/>
            <person name="Andrzejewski T.M."/>
            <person name="Davidsen T.M."/>
            <person name="Wayne K.J."/>
            <person name="Tettelin H."/>
            <person name="Glass J.I."/>
            <person name="Rusch D."/>
            <person name="Podicherti R."/>
            <person name="Tsui H.-C.T."/>
            <person name="Winkler M.E."/>
        </authorList>
    </citation>
    <scope>NUCLEOTIDE SEQUENCE</scope>
</reference>
<organism evidence="1">
    <name type="scientific">marine metagenome</name>
    <dbReference type="NCBI Taxonomy" id="408172"/>
    <lineage>
        <taxon>unclassified sequences</taxon>
        <taxon>metagenomes</taxon>
        <taxon>ecological metagenomes</taxon>
    </lineage>
</organism>
<gene>
    <name evidence="1" type="ORF">METZ01_LOCUS516377</name>
</gene>
<name>A0A383F4C7_9ZZZZ</name>